<accession>A0A8H4WVU7</accession>
<dbReference type="Proteomes" id="UP000604273">
    <property type="component" value="Unassembled WGS sequence"/>
</dbReference>
<sequence length="197" mass="22540">MDPPVRGIRLVPGKKSFLDLAPELQSRIIEFLILGICPLTVPCDAKTKYQPITSAGEQSLLSLKLSCGMIYTAIKEKRFIEAFTIAQPQPSAREWHPSQGAIIFPPSRKAFSLDPYRDMLRVWDMKLPHFQAFPSGNIPVWRLLSVWPNEPVHHYRSNKFDRADFPGDSLQLWRQKLQGRTNPDEPRTRRPAHGLSN</sequence>
<keyword evidence="3" id="KW-1185">Reference proteome</keyword>
<comment type="caution">
    <text evidence="2">The sequence shown here is derived from an EMBL/GenBank/DDBJ whole genome shotgun (WGS) entry which is preliminary data.</text>
</comment>
<reference evidence="2" key="1">
    <citation type="journal article" date="2020" name="BMC Genomics">
        <title>Correction to: Identification and distribution of gene clusters required for synthesis of sphingolipid metabolism inhibitors in diverse species of the filamentous fungus Fusarium.</title>
        <authorList>
            <person name="Kim H.S."/>
            <person name="Lohmar J.M."/>
            <person name="Busman M."/>
            <person name="Brown D.W."/>
            <person name="Naumann T.A."/>
            <person name="Divon H.H."/>
            <person name="Lysoe E."/>
            <person name="Uhlig S."/>
            <person name="Proctor R.H."/>
        </authorList>
    </citation>
    <scope>NUCLEOTIDE SEQUENCE</scope>
    <source>
        <strain evidence="2">NRRL 45417</strain>
    </source>
</reference>
<name>A0A8H4WVU7_9HYPO</name>
<protein>
    <submittedName>
        <fullName evidence="2">Uncharacterized protein</fullName>
    </submittedName>
</protein>
<dbReference type="EMBL" id="JABFAI010000160">
    <property type="protein sequence ID" value="KAF4952277.1"/>
    <property type="molecule type" value="Genomic_DNA"/>
</dbReference>
<gene>
    <name evidence="2" type="ORF">FGADI_6898</name>
</gene>
<dbReference type="OrthoDB" id="5080321at2759"/>
<dbReference type="AlphaFoldDB" id="A0A8H4WVU7"/>
<feature type="region of interest" description="Disordered" evidence="1">
    <location>
        <begin position="176"/>
        <end position="197"/>
    </location>
</feature>
<evidence type="ECO:0000256" key="1">
    <source>
        <dbReference type="SAM" id="MobiDB-lite"/>
    </source>
</evidence>
<evidence type="ECO:0000313" key="3">
    <source>
        <dbReference type="Proteomes" id="UP000604273"/>
    </source>
</evidence>
<proteinExistence type="predicted"/>
<reference evidence="2" key="2">
    <citation type="submission" date="2020-05" db="EMBL/GenBank/DDBJ databases">
        <authorList>
            <person name="Kim H.-S."/>
            <person name="Proctor R.H."/>
            <person name="Brown D.W."/>
        </authorList>
    </citation>
    <scope>NUCLEOTIDE SEQUENCE</scope>
    <source>
        <strain evidence="2">NRRL 45417</strain>
    </source>
</reference>
<organism evidence="2 3">
    <name type="scientific">Fusarium gaditjirri</name>
    <dbReference type="NCBI Taxonomy" id="282569"/>
    <lineage>
        <taxon>Eukaryota</taxon>
        <taxon>Fungi</taxon>
        <taxon>Dikarya</taxon>
        <taxon>Ascomycota</taxon>
        <taxon>Pezizomycotina</taxon>
        <taxon>Sordariomycetes</taxon>
        <taxon>Hypocreomycetidae</taxon>
        <taxon>Hypocreales</taxon>
        <taxon>Nectriaceae</taxon>
        <taxon>Fusarium</taxon>
        <taxon>Fusarium nisikadoi species complex</taxon>
    </lineage>
</organism>
<evidence type="ECO:0000313" key="2">
    <source>
        <dbReference type="EMBL" id="KAF4952277.1"/>
    </source>
</evidence>